<comment type="caution">
    <text evidence="1">Lacks conserved residue(s) required for the propagation of feature annotation.</text>
</comment>
<feature type="binding site" evidence="1">
    <location>
        <position position="493"/>
    </location>
    <ligand>
        <name>Zn(2+)</name>
        <dbReference type="ChEBI" id="CHEBI:29105"/>
        <note>catalytic</note>
    </ligand>
</feature>
<feature type="binding site" evidence="1">
    <location>
        <position position="157"/>
    </location>
    <ligand>
        <name>Zn(2+)</name>
        <dbReference type="ChEBI" id="CHEBI:29105"/>
        <note>catalytic</note>
    </ligand>
</feature>
<dbReference type="EMBL" id="ODYU01008518">
    <property type="protein sequence ID" value="SOQ52187.1"/>
    <property type="molecule type" value="Genomic_DNA"/>
</dbReference>
<dbReference type="InterPro" id="IPR006026">
    <property type="entry name" value="Peptidase_Metallo"/>
</dbReference>
<dbReference type="InterPro" id="IPR034035">
    <property type="entry name" value="Astacin-like_dom"/>
</dbReference>
<proteinExistence type="predicted"/>
<feature type="domain" description="Peptidase M12A" evidence="3">
    <location>
        <begin position="382"/>
        <end position="587"/>
    </location>
</feature>
<name>A0A2H1WGP1_SPOFR</name>
<dbReference type="GO" id="GO:0004222">
    <property type="term" value="F:metalloendopeptidase activity"/>
    <property type="evidence" value="ECO:0007669"/>
    <property type="project" value="UniProtKB-UniRule"/>
</dbReference>
<reference evidence="4" key="1">
    <citation type="submission" date="2016-07" db="EMBL/GenBank/DDBJ databases">
        <authorList>
            <person name="Bretaudeau A."/>
        </authorList>
    </citation>
    <scope>NUCLEOTIDE SEQUENCE</scope>
    <source>
        <strain evidence="4">Rice</strain>
        <tissue evidence="4">Whole body</tissue>
    </source>
</reference>
<dbReference type="PRINTS" id="PR00480">
    <property type="entry name" value="ASTACIN"/>
</dbReference>
<feature type="active site" evidence="1">
    <location>
        <position position="484"/>
    </location>
</feature>
<dbReference type="Pfam" id="PF01400">
    <property type="entry name" value="Astacin"/>
    <property type="match status" value="3"/>
</dbReference>
<evidence type="ECO:0000256" key="2">
    <source>
        <dbReference type="RuleBase" id="RU361183"/>
    </source>
</evidence>
<dbReference type="SMART" id="SM00235">
    <property type="entry name" value="ZnMc"/>
    <property type="match status" value="3"/>
</dbReference>
<protein>
    <recommendedName>
        <fullName evidence="2">Metalloendopeptidase</fullName>
        <ecNumber evidence="2">3.4.24.-</ecNumber>
    </recommendedName>
</protein>
<dbReference type="AlphaFoldDB" id="A0A2H1WGP1"/>
<comment type="cofactor">
    <cofactor evidence="1 2">
        <name>Zn(2+)</name>
        <dbReference type="ChEBI" id="CHEBI:29105"/>
    </cofactor>
    <text evidence="1 2">Binds 1 zinc ion per subunit.</text>
</comment>
<dbReference type="PANTHER" id="PTHR10127:SF814">
    <property type="entry name" value="MEPRIN A SUBUNIT BETA"/>
    <property type="match status" value="1"/>
</dbReference>
<evidence type="ECO:0000256" key="1">
    <source>
        <dbReference type="PROSITE-ProRule" id="PRU01211"/>
    </source>
</evidence>
<dbReference type="CDD" id="cd04280">
    <property type="entry name" value="ZnMc_astacin_like"/>
    <property type="match status" value="3"/>
</dbReference>
<dbReference type="InterPro" id="IPR001506">
    <property type="entry name" value="Peptidase_M12A"/>
</dbReference>
<feature type="binding site" evidence="1">
    <location>
        <position position="770"/>
    </location>
    <ligand>
        <name>Zn(2+)</name>
        <dbReference type="ChEBI" id="CHEBI:29105"/>
        <note>catalytic</note>
    </ligand>
</feature>
<sequence>MMNFHLAFSTDDGIRLESRMLLNPQASVWENSGKFEGDILLNDEQAELMLQEYAQGRNAYIWPNTKWPSNTIVYEFNNEFTTAQVNAIYAAMREISARTCVRFRRREARDFNFVRITGRADGCYANVGYWASMGVHTFNLARDTPGRGCFTHTTIIHEWLHVVGFMHMQSTHNRDTYVRIMWQNIWPGMEHNFEKYGTNIVHNMGLPYEYASNMHYGRFGFSINGQATMLPIFNDNGLMGQTQFVSAWDWQRANRHYNCPGAWNDIVNPDVTKSDYRFEPNYELIEYMPVDEIIKEIAPEEEGKTLAVASPAVTRSRQDIEAFKQFLDGIRKGNENTVQFQAKRTSFPFANVEELSGKYQGDIVLDDEDYEVMLQEYAIGRNAYSTTTITTWPYNTVIFEFGDGEFNDAQKTAIWNAARDIEAHTCVKFRYRTASDPVYVKLTGLADGCYANVGYRESRGAHTMNLARNAVGSGCFRHATIVHEFMHILGFVHMQSTHNRDNFVKILENNVVPGSEHNFDIYKESRVDNLGVGYDYVSCLHYGPYAFTANGRPTIEALQRFTGEMGQRHNMLRLIILSAVFSLAVASPAVTRSRQEIEAFKQFLDEVRRGNENEAEFEAKRAAYPLANVEELSGLYQGDIVLDKEDYERMVEDYAQGRNAYTSPTISRWPDDTVIFQFGEGEFDDAQKAAIWEGARDIEAHTCVKFRYRTEFDNVYVNLTGRPTGCSAHIGYRPDRGAHTMNLARNDIGVGCFRHATIVHEFMHILGFRHMHSTHDRDHYVKIHEENIRPGTENNFNKHDETRVDNLGIEYDYVSCLHYSPFAFSVNGEPTIEPLQEHEGQMGQRVYVTDKDWLRINRHYNCPGAWD</sequence>
<dbReference type="InterPro" id="IPR024079">
    <property type="entry name" value="MetalloPept_cat_dom_sf"/>
</dbReference>
<dbReference type="GO" id="GO:0008270">
    <property type="term" value="F:zinc ion binding"/>
    <property type="evidence" value="ECO:0007669"/>
    <property type="project" value="UniProtKB-UniRule"/>
</dbReference>
<feature type="binding site" evidence="1">
    <location>
        <position position="487"/>
    </location>
    <ligand>
        <name>Zn(2+)</name>
        <dbReference type="ChEBI" id="CHEBI:29105"/>
        <note>catalytic</note>
    </ligand>
</feature>
<keyword evidence="1 2" id="KW-0482">Metalloprotease</keyword>
<evidence type="ECO:0000259" key="3">
    <source>
        <dbReference type="PROSITE" id="PS51864"/>
    </source>
</evidence>
<keyword evidence="1 2" id="KW-0862">Zinc</keyword>
<gene>
    <name evidence="4" type="ORF">SFRICE_007249</name>
</gene>
<feature type="binding site" evidence="1">
    <location>
        <position position="760"/>
    </location>
    <ligand>
        <name>Zn(2+)</name>
        <dbReference type="ChEBI" id="CHEBI:29105"/>
        <note>catalytic</note>
    </ligand>
</feature>
<keyword evidence="1 2" id="KW-0378">Hydrolase</keyword>
<dbReference type="SUPFAM" id="SSF55486">
    <property type="entry name" value="Metalloproteases ('zincins'), catalytic domain"/>
    <property type="match status" value="3"/>
</dbReference>
<feature type="binding site" evidence="1">
    <location>
        <position position="161"/>
    </location>
    <ligand>
        <name>Zn(2+)</name>
        <dbReference type="ChEBI" id="CHEBI:29105"/>
        <note>catalytic</note>
    </ligand>
</feature>
<feature type="domain" description="Peptidase M12A" evidence="3">
    <location>
        <begin position="659"/>
        <end position="863"/>
    </location>
</feature>
<keyword evidence="1 2" id="KW-0645">Protease</keyword>
<accession>A0A2H1WGP1</accession>
<dbReference type="EC" id="3.4.24.-" evidence="2"/>
<feature type="domain" description="Peptidase M12A" evidence="3">
    <location>
        <begin position="58"/>
        <end position="260"/>
    </location>
</feature>
<feature type="active site" evidence="1">
    <location>
        <position position="761"/>
    </location>
</feature>
<dbReference type="GO" id="GO:0006508">
    <property type="term" value="P:proteolysis"/>
    <property type="evidence" value="ECO:0007669"/>
    <property type="project" value="UniProtKB-KW"/>
</dbReference>
<feature type="binding site" evidence="1">
    <location>
        <position position="764"/>
    </location>
    <ligand>
        <name>Zn(2+)</name>
        <dbReference type="ChEBI" id="CHEBI:29105"/>
        <note>catalytic</note>
    </ligand>
</feature>
<feature type="binding site" evidence="1">
    <location>
        <position position="167"/>
    </location>
    <ligand>
        <name>Zn(2+)</name>
        <dbReference type="ChEBI" id="CHEBI:29105"/>
        <note>catalytic</note>
    </ligand>
</feature>
<feature type="active site" evidence="1">
    <location>
        <position position="158"/>
    </location>
</feature>
<dbReference type="PROSITE" id="PS51864">
    <property type="entry name" value="ASTACIN"/>
    <property type="match status" value="3"/>
</dbReference>
<feature type="binding site" evidence="1">
    <location>
        <position position="483"/>
    </location>
    <ligand>
        <name>Zn(2+)</name>
        <dbReference type="ChEBI" id="CHEBI:29105"/>
        <note>catalytic</note>
    </ligand>
</feature>
<organism evidence="4">
    <name type="scientific">Spodoptera frugiperda</name>
    <name type="common">Fall armyworm</name>
    <dbReference type="NCBI Taxonomy" id="7108"/>
    <lineage>
        <taxon>Eukaryota</taxon>
        <taxon>Metazoa</taxon>
        <taxon>Ecdysozoa</taxon>
        <taxon>Arthropoda</taxon>
        <taxon>Hexapoda</taxon>
        <taxon>Insecta</taxon>
        <taxon>Pterygota</taxon>
        <taxon>Neoptera</taxon>
        <taxon>Endopterygota</taxon>
        <taxon>Lepidoptera</taxon>
        <taxon>Glossata</taxon>
        <taxon>Ditrysia</taxon>
        <taxon>Noctuoidea</taxon>
        <taxon>Noctuidae</taxon>
        <taxon>Amphipyrinae</taxon>
        <taxon>Spodoptera</taxon>
    </lineage>
</organism>
<dbReference type="PANTHER" id="PTHR10127">
    <property type="entry name" value="DISCOIDIN, CUB, EGF, LAMININ , AND ZINC METALLOPROTEASE DOMAIN CONTAINING"/>
    <property type="match status" value="1"/>
</dbReference>
<evidence type="ECO:0000313" key="4">
    <source>
        <dbReference type="EMBL" id="SOQ52187.1"/>
    </source>
</evidence>
<keyword evidence="1 2" id="KW-0479">Metal-binding</keyword>
<dbReference type="Gene3D" id="3.40.390.10">
    <property type="entry name" value="Collagenase (Catalytic Domain)"/>
    <property type="match status" value="3"/>
</dbReference>